<dbReference type="AlphaFoldDB" id="A0AAN2C8T4"/>
<feature type="transmembrane region" description="Helical" evidence="1">
    <location>
        <begin position="15"/>
        <end position="34"/>
    </location>
</feature>
<keyword evidence="1" id="KW-0812">Transmembrane</keyword>
<name>A0AAN2C8T4_UNVUL</name>
<sequence>MLPVVTTGDDVVRRAAYAAILAGFALQSALNVAIWRRSDEFLRAVLAEATFAVFWIAQGALFLVAAAAKVGLVPMPTLWDGVTVLMAIYAVTSVVVGVRRGMG</sequence>
<dbReference type="KEGG" id="vab:WPS_05670"/>
<organism evidence="2 3">
    <name type="scientific">Vulcanimicrobium alpinum</name>
    <dbReference type="NCBI Taxonomy" id="3016050"/>
    <lineage>
        <taxon>Bacteria</taxon>
        <taxon>Bacillati</taxon>
        <taxon>Vulcanimicrobiota</taxon>
        <taxon>Vulcanimicrobiia</taxon>
        <taxon>Vulcanimicrobiales</taxon>
        <taxon>Vulcanimicrobiaceae</taxon>
        <taxon>Vulcanimicrobium</taxon>
    </lineage>
</organism>
<dbReference type="Proteomes" id="UP001317532">
    <property type="component" value="Chromosome"/>
</dbReference>
<evidence type="ECO:0000313" key="3">
    <source>
        <dbReference type="Proteomes" id="UP001317532"/>
    </source>
</evidence>
<evidence type="ECO:0000313" key="2">
    <source>
        <dbReference type="EMBL" id="BDE05291.1"/>
    </source>
</evidence>
<gene>
    <name evidence="2" type="ORF">WPS_05670</name>
</gene>
<dbReference type="RefSeq" id="WP_317996344.1">
    <property type="nucleotide sequence ID" value="NZ_AP025523.1"/>
</dbReference>
<evidence type="ECO:0000256" key="1">
    <source>
        <dbReference type="SAM" id="Phobius"/>
    </source>
</evidence>
<reference evidence="2 3" key="1">
    <citation type="journal article" date="2022" name="ISME Commun">
        <title>Vulcanimicrobium alpinus gen. nov. sp. nov., the first cultivated representative of the candidate phylum 'Eremiobacterota', is a metabolically versatile aerobic anoxygenic phototroph.</title>
        <authorList>
            <person name="Yabe S."/>
            <person name="Muto K."/>
            <person name="Abe K."/>
            <person name="Yokota A."/>
            <person name="Staudigel H."/>
            <person name="Tebo B.M."/>
        </authorList>
    </citation>
    <scope>NUCLEOTIDE SEQUENCE [LARGE SCALE GENOMIC DNA]</scope>
    <source>
        <strain evidence="2 3">WC8-2</strain>
    </source>
</reference>
<keyword evidence="1" id="KW-0472">Membrane</keyword>
<proteinExistence type="predicted"/>
<keyword evidence="1" id="KW-1133">Transmembrane helix</keyword>
<keyword evidence="3" id="KW-1185">Reference proteome</keyword>
<dbReference type="EMBL" id="AP025523">
    <property type="protein sequence ID" value="BDE05291.1"/>
    <property type="molecule type" value="Genomic_DNA"/>
</dbReference>
<feature type="transmembrane region" description="Helical" evidence="1">
    <location>
        <begin position="78"/>
        <end position="98"/>
    </location>
</feature>
<protein>
    <submittedName>
        <fullName evidence="2">Uncharacterized protein</fullName>
    </submittedName>
</protein>
<feature type="transmembrane region" description="Helical" evidence="1">
    <location>
        <begin position="46"/>
        <end position="66"/>
    </location>
</feature>
<accession>A0AAN2C8T4</accession>